<dbReference type="GO" id="GO:0003712">
    <property type="term" value="F:transcription coregulator activity"/>
    <property type="evidence" value="ECO:0007669"/>
    <property type="project" value="InterPro"/>
</dbReference>
<dbReference type="Pfam" id="PF10018">
    <property type="entry name" value="Med4"/>
    <property type="match status" value="1"/>
</dbReference>
<evidence type="ECO:0000256" key="5">
    <source>
        <dbReference type="ARBA" id="ARBA00023163"/>
    </source>
</evidence>
<dbReference type="Proteomes" id="UP000749293">
    <property type="component" value="Unassembled WGS sequence"/>
</dbReference>
<gene>
    <name evidence="8" type="primary">MED4</name>
    <name evidence="10" type="ORF">GMORB2_0651</name>
</gene>
<sequence>MDTFIDGRFERLQRALASLIDSVNKYHPSTIQAGELQAADEDLCRGLEQVQTHQINHLRIQQLRKSSTALDDQIKDTLSSLASTRRDISTTHTTTFPDGPNYPVTYEELLSYARRISKTTMAPAGAVKPPPSTAPAGMASPDIQTPMTTASAAPTPSQPQSPSVTNGPAAGATATATATAGAGSWPSSTPAPATAQPQNANITLPDVVSQYLNPLSGQLFFPWPPEEKIRGGALASNQILEDKGIDPRGYDPAEEEERLRREDEARKEKEERDRLEVEERERRAREERERMRQERERQQEEWRKASISDASPGTAGAGAAPADAAAAAPAPAAPAEKKQFQFTSLDDLDDDDDD</sequence>
<protein>
    <recommendedName>
        <fullName evidence="3 8">Mediator of RNA polymerase II transcription subunit 4</fullName>
    </recommendedName>
    <alternativeName>
        <fullName evidence="7 8">Mediator complex subunit 4</fullName>
    </alternativeName>
</protein>
<dbReference type="OrthoDB" id="1929813at2759"/>
<organism evidence="10 11">
    <name type="scientific">Geosmithia morbida</name>
    <dbReference type="NCBI Taxonomy" id="1094350"/>
    <lineage>
        <taxon>Eukaryota</taxon>
        <taxon>Fungi</taxon>
        <taxon>Dikarya</taxon>
        <taxon>Ascomycota</taxon>
        <taxon>Pezizomycotina</taxon>
        <taxon>Sordariomycetes</taxon>
        <taxon>Hypocreomycetidae</taxon>
        <taxon>Hypocreales</taxon>
        <taxon>Bionectriaceae</taxon>
        <taxon>Geosmithia</taxon>
    </lineage>
</organism>
<feature type="compositionally biased region" description="Low complexity" evidence="9">
    <location>
        <begin position="144"/>
        <end position="197"/>
    </location>
</feature>
<dbReference type="AlphaFoldDB" id="A0A9P4Z583"/>
<dbReference type="GO" id="GO:0016592">
    <property type="term" value="C:mediator complex"/>
    <property type="evidence" value="ECO:0007669"/>
    <property type="project" value="InterPro"/>
</dbReference>
<evidence type="ECO:0000256" key="8">
    <source>
        <dbReference type="RuleBase" id="RU364141"/>
    </source>
</evidence>
<evidence type="ECO:0000256" key="2">
    <source>
        <dbReference type="ARBA" id="ARBA00009626"/>
    </source>
</evidence>
<evidence type="ECO:0000256" key="3">
    <source>
        <dbReference type="ARBA" id="ARBA00020629"/>
    </source>
</evidence>
<dbReference type="InterPro" id="IPR019258">
    <property type="entry name" value="Mediator_Med4"/>
</dbReference>
<dbReference type="EMBL" id="JAANYQ010000001">
    <property type="protein sequence ID" value="KAF4126914.1"/>
    <property type="molecule type" value="Genomic_DNA"/>
</dbReference>
<keyword evidence="5 8" id="KW-0804">Transcription</keyword>
<feature type="compositionally biased region" description="Low complexity" evidence="9">
    <location>
        <begin position="310"/>
        <end position="334"/>
    </location>
</feature>
<dbReference type="GO" id="GO:0006357">
    <property type="term" value="P:regulation of transcription by RNA polymerase II"/>
    <property type="evidence" value="ECO:0007669"/>
    <property type="project" value="InterPro"/>
</dbReference>
<accession>A0A9P4Z583</accession>
<feature type="region of interest" description="Disordered" evidence="9">
    <location>
        <begin position="240"/>
        <end position="354"/>
    </location>
</feature>
<comment type="subunit">
    <text evidence="8">Component of the Mediator complex.</text>
</comment>
<keyword evidence="4 8" id="KW-0805">Transcription regulation</keyword>
<evidence type="ECO:0000256" key="4">
    <source>
        <dbReference type="ARBA" id="ARBA00023015"/>
    </source>
</evidence>
<evidence type="ECO:0000256" key="6">
    <source>
        <dbReference type="ARBA" id="ARBA00023242"/>
    </source>
</evidence>
<evidence type="ECO:0000256" key="7">
    <source>
        <dbReference type="ARBA" id="ARBA00031257"/>
    </source>
</evidence>
<keyword evidence="11" id="KW-1185">Reference proteome</keyword>
<feature type="compositionally biased region" description="Basic and acidic residues" evidence="9">
    <location>
        <begin position="240"/>
        <end position="306"/>
    </location>
</feature>
<keyword evidence="6 8" id="KW-0539">Nucleus</keyword>
<comment type="similarity">
    <text evidence="2 8">Belongs to the Mediator complex subunit 4 family.</text>
</comment>
<comment type="caution">
    <text evidence="10">The sequence shown here is derived from an EMBL/GenBank/DDBJ whole genome shotgun (WGS) entry which is preliminary data.</text>
</comment>
<keyword evidence="8" id="KW-0010">Activator</keyword>
<comment type="function">
    <text evidence="8">Component of the Mediator complex, a coactivator involved in the regulated transcription of nearly all RNA polymerase II-dependent genes. Mediator functions as a bridge to convey information from gene-specific regulatory proteins to the basal RNA polymerase II transcription machinery. Mediator is recruited to promoters by direct interactions with regulatory proteins and serves as a scaffold for the assembly of a functional preinitiation complex with RNA polymerase II and the general transcription factors.</text>
</comment>
<evidence type="ECO:0000256" key="9">
    <source>
        <dbReference type="SAM" id="MobiDB-lite"/>
    </source>
</evidence>
<comment type="subcellular location">
    <subcellularLocation>
        <location evidence="1 8">Nucleus</location>
    </subcellularLocation>
</comment>
<proteinExistence type="inferred from homology"/>
<evidence type="ECO:0000313" key="11">
    <source>
        <dbReference type="Proteomes" id="UP000749293"/>
    </source>
</evidence>
<reference evidence="10" key="1">
    <citation type="submission" date="2020-03" db="EMBL/GenBank/DDBJ databases">
        <title>Site-based positive gene gene selection in Geosmithia morbida across the United States reveals a broad range of putative effectors and factors for local host and environmental adapation.</title>
        <authorList>
            <person name="Onufrak A."/>
            <person name="Murdoch R.W."/>
            <person name="Gazis R."/>
            <person name="Huff M."/>
            <person name="Staton M."/>
            <person name="Klingeman W."/>
            <person name="Hadziabdic D."/>
        </authorList>
    </citation>
    <scope>NUCLEOTIDE SEQUENCE</scope>
    <source>
        <strain evidence="10">1262</strain>
    </source>
</reference>
<feature type="region of interest" description="Disordered" evidence="9">
    <location>
        <begin position="122"/>
        <end position="197"/>
    </location>
</feature>
<evidence type="ECO:0000313" key="10">
    <source>
        <dbReference type="EMBL" id="KAF4126914.1"/>
    </source>
</evidence>
<name>A0A9P4Z583_9HYPO</name>
<evidence type="ECO:0000256" key="1">
    <source>
        <dbReference type="ARBA" id="ARBA00004123"/>
    </source>
</evidence>